<dbReference type="Proteomes" id="UP001165121">
    <property type="component" value="Unassembled WGS sequence"/>
</dbReference>
<comment type="caution">
    <text evidence="1">The sequence shown here is derived from an EMBL/GenBank/DDBJ whole genome shotgun (WGS) entry which is preliminary data.</text>
</comment>
<name>A0A9W6Y9T6_9STRA</name>
<dbReference type="AlphaFoldDB" id="A0A9W6Y9T6"/>
<keyword evidence="2" id="KW-1185">Reference proteome</keyword>
<reference evidence="1" key="1">
    <citation type="submission" date="2023-04" db="EMBL/GenBank/DDBJ databases">
        <title>Phytophthora fragariaefolia NBRC 109709.</title>
        <authorList>
            <person name="Ichikawa N."/>
            <person name="Sato H."/>
            <person name="Tonouchi N."/>
        </authorList>
    </citation>
    <scope>NUCLEOTIDE SEQUENCE</scope>
    <source>
        <strain evidence="1">NBRC 109709</strain>
    </source>
</reference>
<sequence>MEAAIASLERVKPGIRSESLFDSSGGDNIDVLERTAEWISRLQAALTTVANAYDIGKKAEGNGNVDSNKNLVRTVAAAAIVQATRDCSVSRTNCCIWGAQARKLHVLLDWMANGECAYGSSTRSNGCHLHQLLLEWLQSTAEKQNKFAACLAMFELLQLRRQKVANSTDEKWGPIFFGQHVGAYLDALRRIVEKGTLQIDDSDRVKPSNLALVALETLVLLCGDVAAQFMLSDKDTKKMLVSDSLVRIMVESMRFAVVALYKWHLHSPRRQFLGYALQQLQAYVDMCKMLLPTNCELAGGRPTVPVSSVVAEVDVLCWHWEVTAPLLCTRSKVSLDIKENRPHEVLARIVRKWSESIQSGRQGNVTNPNMIYAQLRYICILMDSIGGIIRCSKAFEGFSVELRTHFLFFFVKGMTLASGCGDDSSIRLTLNILRAVLVPSDRLNLLNSRDEEQQLLSELLREIGSISTLLKRGHKTSQTQTELEFFVADLIVSRKLYITELVTWLQDCNSQKCDLPGEDIPIPTGLCNCSRCTLPALEVRAC</sequence>
<dbReference type="EMBL" id="BSXT01005501">
    <property type="protein sequence ID" value="GMF60694.1"/>
    <property type="molecule type" value="Genomic_DNA"/>
</dbReference>
<organism evidence="1 2">
    <name type="scientific">Phytophthora fragariaefolia</name>
    <dbReference type="NCBI Taxonomy" id="1490495"/>
    <lineage>
        <taxon>Eukaryota</taxon>
        <taxon>Sar</taxon>
        <taxon>Stramenopiles</taxon>
        <taxon>Oomycota</taxon>
        <taxon>Peronosporomycetes</taxon>
        <taxon>Peronosporales</taxon>
        <taxon>Peronosporaceae</taxon>
        <taxon>Phytophthora</taxon>
    </lineage>
</organism>
<protein>
    <submittedName>
        <fullName evidence="1">Unnamed protein product</fullName>
    </submittedName>
</protein>
<dbReference type="OrthoDB" id="79603at2759"/>
<evidence type="ECO:0000313" key="2">
    <source>
        <dbReference type="Proteomes" id="UP001165121"/>
    </source>
</evidence>
<gene>
    <name evidence="1" type="ORF">Pfra01_002635300</name>
</gene>
<proteinExistence type="predicted"/>
<evidence type="ECO:0000313" key="1">
    <source>
        <dbReference type="EMBL" id="GMF60694.1"/>
    </source>
</evidence>
<accession>A0A9W6Y9T6</accession>